<keyword evidence="2" id="KW-1185">Reference proteome</keyword>
<dbReference type="Proteomes" id="UP000602260">
    <property type="component" value="Unassembled WGS sequence"/>
</dbReference>
<gene>
    <name evidence="1" type="ORF">H8S55_09120</name>
</gene>
<evidence type="ECO:0000313" key="2">
    <source>
        <dbReference type="Proteomes" id="UP000602260"/>
    </source>
</evidence>
<dbReference type="AlphaFoldDB" id="A0A8J6IZL3"/>
<sequence length="517" mass="59388">MALHGGQKKFDKNQDGKLSAGEWQSWYFATYGVDMEREEQRKKAQETALWNDQLGQMMDAARSSAERVVRAAQRLLPDRADAKELAWKAMLCQITAALKEGEEWKIAWRTHVGQMVSNSVVYPVQAVARDLMEVSGLFAPKEAERMALPCRVLFQEVGELVQARPCGTFWREIILRLPPYDKEYPPEFEDGSLYLTLPWDEQGENDAAEDALTDLLQEMIRLTVFFGDAESADHDLRGNRMLNCFCGHWQQIRGTYVYFSDSSVKRMAEQNPALYDEFEAEELADMYSGEVLEQLYSRRPELVIAIWRSMAGTDEPIDDPEQARRFLDEMEWLWQSEYEYGDAERLRPLLDELERDDGFARQLCQSAYVSYDQQSIIMAAADCGKFALAEHLFSLLMKTPLPGDRWDLDAEELEELAEKLGLTAEEEPEGELPRDGTEYVYCKVHIPGVRRDYSYLAGELSLNVGDWVKVPYGMENVVKRGKVTSVARCTRRTAPWPPEETKTVLCMTEQPTEFEMQ</sequence>
<evidence type="ECO:0008006" key="3">
    <source>
        <dbReference type="Google" id="ProtNLM"/>
    </source>
</evidence>
<comment type="caution">
    <text evidence="1">The sequence shown here is derived from an EMBL/GenBank/DDBJ whole genome shotgun (WGS) entry which is preliminary data.</text>
</comment>
<dbReference type="PROSITE" id="PS00018">
    <property type="entry name" value="EF_HAND_1"/>
    <property type="match status" value="1"/>
</dbReference>
<evidence type="ECO:0000313" key="1">
    <source>
        <dbReference type="EMBL" id="MBC5717478.1"/>
    </source>
</evidence>
<dbReference type="InterPro" id="IPR018247">
    <property type="entry name" value="EF_Hand_1_Ca_BS"/>
</dbReference>
<name>A0A8J6IZL3_9FIRM</name>
<reference evidence="1" key="1">
    <citation type="submission" date="2020-08" db="EMBL/GenBank/DDBJ databases">
        <title>Genome public.</title>
        <authorList>
            <person name="Liu C."/>
            <person name="Sun Q."/>
        </authorList>
    </citation>
    <scope>NUCLEOTIDE SEQUENCE</scope>
    <source>
        <strain evidence="1">BX5</strain>
    </source>
</reference>
<protein>
    <recommendedName>
        <fullName evidence="3">EF-hand domain-containing protein</fullName>
    </recommendedName>
</protein>
<dbReference type="EMBL" id="JACOPN010000006">
    <property type="protein sequence ID" value="MBC5717478.1"/>
    <property type="molecule type" value="Genomic_DNA"/>
</dbReference>
<dbReference type="RefSeq" id="WP_186878720.1">
    <property type="nucleotide sequence ID" value="NZ_JACOPN010000006.1"/>
</dbReference>
<proteinExistence type="predicted"/>
<accession>A0A8J6IZL3</accession>
<organism evidence="1 2">
    <name type="scientific">Flintibacter faecis</name>
    <dbReference type="NCBI Taxonomy" id="2763047"/>
    <lineage>
        <taxon>Bacteria</taxon>
        <taxon>Bacillati</taxon>
        <taxon>Bacillota</taxon>
        <taxon>Clostridia</taxon>
        <taxon>Eubacteriales</taxon>
        <taxon>Flintibacter</taxon>
    </lineage>
</organism>